<dbReference type="PANTHER" id="PTHR43546">
    <property type="entry name" value="UPF0173 METAL-DEPENDENT HYDROLASE MJ1163-RELATED"/>
    <property type="match status" value="1"/>
</dbReference>
<dbReference type="SUPFAM" id="SSF56281">
    <property type="entry name" value="Metallo-hydrolase/oxidoreductase"/>
    <property type="match status" value="1"/>
</dbReference>
<protein>
    <submittedName>
        <fullName evidence="2">L-ascorbate metabolism protein UlaG, beta-lactamase superfamily</fullName>
    </submittedName>
</protein>
<dbReference type="EMBL" id="FXBM01000001">
    <property type="protein sequence ID" value="SMH35249.1"/>
    <property type="molecule type" value="Genomic_DNA"/>
</dbReference>
<proteinExistence type="predicted"/>
<evidence type="ECO:0000259" key="1">
    <source>
        <dbReference type="SMART" id="SM00849"/>
    </source>
</evidence>
<dbReference type="RefSeq" id="WP_085475529.1">
    <property type="nucleotide sequence ID" value="NZ_FXBM01000001.1"/>
</dbReference>
<accession>A0A1X7NC82</accession>
<dbReference type="AlphaFoldDB" id="A0A1X7NC82"/>
<dbReference type="InterPro" id="IPR050114">
    <property type="entry name" value="UPF0173_UPF0282_UlaG_hydrolase"/>
</dbReference>
<name>A0A1X7NC82_9MICO</name>
<dbReference type="Pfam" id="PF13483">
    <property type="entry name" value="Lactamase_B_3"/>
    <property type="match status" value="1"/>
</dbReference>
<dbReference type="Proteomes" id="UP000193711">
    <property type="component" value="Unassembled WGS sequence"/>
</dbReference>
<reference evidence="3" key="1">
    <citation type="submission" date="2017-04" db="EMBL/GenBank/DDBJ databases">
        <authorList>
            <person name="Varghese N."/>
            <person name="Submissions S."/>
        </authorList>
    </citation>
    <scope>NUCLEOTIDE SEQUENCE [LARGE SCALE GENOMIC DNA]</scope>
    <source>
        <strain evidence="3">VKM Ac-2121</strain>
    </source>
</reference>
<dbReference type="OrthoDB" id="3190691at2"/>
<keyword evidence="3" id="KW-1185">Reference proteome</keyword>
<dbReference type="InterPro" id="IPR036866">
    <property type="entry name" value="RibonucZ/Hydroxyglut_hydro"/>
</dbReference>
<dbReference type="InterPro" id="IPR001279">
    <property type="entry name" value="Metallo-B-lactamas"/>
</dbReference>
<evidence type="ECO:0000313" key="2">
    <source>
        <dbReference type="EMBL" id="SMH35249.1"/>
    </source>
</evidence>
<dbReference type="Gene3D" id="3.60.15.10">
    <property type="entry name" value="Ribonuclease Z/Hydroxyacylglutathione hydrolase-like"/>
    <property type="match status" value="1"/>
</dbReference>
<dbReference type="STRING" id="1891671.SAMN06295885_1099"/>
<feature type="domain" description="Metallo-beta-lactamase" evidence="1">
    <location>
        <begin position="7"/>
        <end position="174"/>
    </location>
</feature>
<organism evidence="2 3">
    <name type="scientific">Rathayibacter oskolensis</name>
    <dbReference type="NCBI Taxonomy" id="1891671"/>
    <lineage>
        <taxon>Bacteria</taxon>
        <taxon>Bacillati</taxon>
        <taxon>Actinomycetota</taxon>
        <taxon>Actinomycetes</taxon>
        <taxon>Micrococcales</taxon>
        <taxon>Microbacteriaceae</taxon>
        <taxon>Rathayibacter</taxon>
    </lineage>
</organism>
<dbReference type="PANTHER" id="PTHR43546:SF3">
    <property type="entry name" value="UPF0173 METAL-DEPENDENT HYDROLASE MJ1163"/>
    <property type="match status" value="1"/>
</dbReference>
<evidence type="ECO:0000313" key="3">
    <source>
        <dbReference type="Proteomes" id="UP000193711"/>
    </source>
</evidence>
<dbReference type="SMART" id="SM00849">
    <property type="entry name" value="Lactamase_B"/>
    <property type="match status" value="1"/>
</dbReference>
<sequence>MRLTKLEHAAVLVEEAGSRLVIDPGSFTRPVEGTPGTVAVVITHEHADHWTSEQLERLRAANPSLRVFGPAGVAAAAVGFDVETVADGDTVEVGPFELRFFGSRHAVIHRSIPVIDNVGVLVNGRFYYAGDSFTVPEGVDVEILAAPSGAPWMKIAESIDYVLELAPRHAFATHEGVLSEAGQKLGHDRLGWATREGGGEYHALGAGDSLGL</sequence>
<gene>
    <name evidence="2" type="ORF">SAMN06295885_1099</name>
</gene>